<evidence type="ECO:0000313" key="1">
    <source>
        <dbReference type="EMBL" id="MDN4521411.1"/>
    </source>
</evidence>
<comment type="caution">
    <text evidence="1">The sequence shown here is derived from an EMBL/GenBank/DDBJ whole genome shotgun (WGS) entry which is preliminary data.</text>
</comment>
<accession>A0ABT8HKX0</accession>
<organism evidence="1 2">
    <name type="scientific">Mycolicibacterium austroafricanum</name>
    <name type="common">Mycobacterium austroafricanum</name>
    <dbReference type="NCBI Taxonomy" id="39687"/>
    <lineage>
        <taxon>Bacteria</taxon>
        <taxon>Bacillati</taxon>
        <taxon>Actinomycetota</taxon>
        <taxon>Actinomycetes</taxon>
        <taxon>Mycobacteriales</taxon>
        <taxon>Mycobacteriaceae</taxon>
        <taxon>Mycolicibacterium</taxon>
    </lineage>
</organism>
<proteinExistence type="predicted"/>
<name>A0ABT8HKX0_MYCAO</name>
<dbReference type="Proteomes" id="UP001172687">
    <property type="component" value="Unassembled WGS sequence"/>
</dbReference>
<dbReference type="RefSeq" id="WP_301161806.1">
    <property type="nucleotide sequence ID" value="NZ_JAUHTC010000091.1"/>
</dbReference>
<dbReference type="EMBL" id="JAUHTC010000091">
    <property type="protein sequence ID" value="MDN4521411.1"/>
    <property type="molecule type" value="Genomic_DNA"/>
</dbReference>
<gene>
    <name evidence="1" type="ORF">QYF68_26835</name>
</gene>
<reference evidence="1" key="1">
    <citation type="submission" date="2023-07" db="EMBL/GenBank/DDBJ databases">
        <title>Degradation of tert-butanol by M. austroafricanum TBA100.</title>
        <authorList>
            <person name="Helbich S."/>
            <person name="Vainshtein Y."/>
        </authorList>
    </citation>
    <scope>NUCLEOTIDE SEQUENCE</scope>
    <source>
        <strain evidence="1">TBA100</strain>
    </source>
</reference>
<sequence>MWDAMMRSVDFYDGPLTDAQSGAVMYAVAAITDGPPEAMFGEYFKTGREGDVVYRFYWAKGGSFGCAEVLHPAEMDGAPPVVRGWVRPLSKVAKVDVDSKVDRYPVVRSEHAVKMRIDIHWDGGDEAVVLDGTGSMTTYSRPELEKLIRLVLDRIALLQQRD</sequence>
<keyword evidence="2" id="KW-1185">Reference proteome</keyword>
<evidence type="ECO:0000313" key="2">
    <source>
        <dbReference type="Proteomes" id="UP001172687"/>
    </source>
</evidence>
<protein>
    <submittedName>
        <fullName evidence="1">Uncharacterized protein</fullName>
    </submittedName>
</protein>